<dbReference type="PANTHER" id="PTHR43884">
    <property type="entry name" value="ACYL-COA DEHYDROGENASE"/>
    <property type="match status" value="1"/>
</dbReference>
<evidence type="ECO:0000256" key="8">
    <source>
        <dbReference type="ARBA" id="ARBA00075603"/>
    </source>
</evidence>
<dbReference type="RefSeq" id="WP_008737606.1">
    <property type="nucleotide sequence ID" value="NZ_CP004387.1"/>
</dbReference>
<dbReference type="HOGENOM" id="CLU_018204_0_2_6"/>
<feature type="domain" description="Acyl-CoA dehydrogenase/oxidase N-terminal" evidence="12">
    <location>
        <begin position="12"/>
        <end position="123"/>
    </location>
</feature>
<evidence type="ECO:0000256" key="2">
    <source>
        <dbReference type="ARBA" id="ARBA00009347"/>
    </source>
</evidence>
<dbReference type="Pfam" id="PF00441">
    <property type="entry name" value="Acyl-CoA_dh_1"/>
    <property type="match status" value="1"/>
</dbReference>
<dbReference type="InterPro" id="IPR009100">
    <property type="entry name" value="AcylCoA_DH/oxidase_NM_dom_sf"/>
</dbReference>
<dbReference type="InterPro" id="IPR046373">
    <property type="entry name" value="Acyl-CoA_Oxase/DH_mid-dom_sf"/>
</dbReference>
<keyword evidence="3 9" id="KW-0285">Flavoprotein</keyword>
<dbReference type="Gene3D" id="2.40.110.10">
    <property type="entry name" value="Butyryl-CoA Dehydrogenase, subunit A, domain 2"/>
    <property type="match status" value="1"/>
</dbReference>
<evidence type="ECO:0000256" key="4">
    <source>
        <dbReference type="ARBA" id="ARBA00022827"/>
    </source>
</evidence>
<dbReference type="STRING" id="391936.S7S_08830"/>
<organism evidence="13 14">
    <name type="scientific">Isoalcanivorax pacificus W11-5</name>
    <dbReference type="NCBI Taxonomy" id="391936"/>
    <lineage>
        <taxon>Bacteria</taxon>
        <taxon>Pseudomonadati</taxon>
        <taxon>Pseudomonadota</taxon>
        <taxon>Gammaproteobacteria</taxon>
        <taxon>Oceanospirillales</taxon>
        <taxon>Alcanivoracaceae</taxon>
        <taxon>Isoalcanivorax</taxon>
    </lineage>
</organism>
<keyword evidence="14" id="KW-1185">Reference proteome</keyword>
<dbReference type="Proteomes" id="UP000006764">
    <property type="component" value="Chromosome"/>
</dbReference>
<evidence type="ECO:0000256" key="3">
    <source>
        <dbReference type="ARBA" id="ARBA00022630"/>
    </source>
</evidence>
<dbReference type="EMBL" id="CP004387">
    <property type="protein sequence ID" value="AJD48180.1"/>
    <property type="molecule type" value="Genomic_DNA"/>
</dbReference>
<evidence type="ECO:0000259" key="12">
    <source>
        <dbReference type="Pfam" id="PF02771"/>
    </source>
</evidence>
<evidence type="ECO:0000259" key="10">
    <source>
        <dbReference type="Pfam" id="PF00441"/>
    </source>
</evidence>
<sequence length="365" mass="39498">MSQALPFDLSLTEEQRITRESMRRFAEQQLRSIARQADEAAATPEGFLERTTELGLALLPIPEALGGAGIERSPMSNALNAEDLGGGDISLALATLAPQAFINAVLDFGDAAQQEAFLPRLAQEHFVPATIALMEGRATFEPAELNTTASADGDGYLLNGEKRLVILGNSAELMLVIAALDGTPAAFVVERNSHGVSSQAQEYMGLRAVDTATVTFKDVRVPAAHRLVNFDLQRLVDLSRIGIAALAVGCCQAVVDYCVPYVKERKAFGEPIAWRQSVAFMVADMAIELEGMRLLVWRAASRAEQGLPFHREAYLARVACAERAMQIGTNGVQLFGGAGFIRDYPLEMWYRNLRAIGVLEGAAMV</sequence>
<dbReference type="AlphaFoldDB" id="A0A0B4XN51"/>
<dbReference type="Gene3D" id="1.20.140.10">
    <property type="entry name" value="Butyryl-CoA Dehydrogenase, subunit A, domain 3"/>
    <property type="match status" value="1"/>
</dbReference>
<dbReference type="GO" id="GO:0050660">
    <property type="term" value="F:flavin adenine dinucleotide binding"/>
    <property type="evidence" value="ECO:0007669"/>
    <property type="project" value="InterPro"/>
</dbReference>
<proteinExistence type="inferred from homology"/>
<dbReference type="GO" id="GO:0003995">
    <property type="term" value="F:acyl-CoA dehydrogenase activity"/>
    <property type="evidence" value="ECO:0007669"/>
    <property type="project" value="TreeGrafter"/>
</dbReference>
<dbReference type="InterPro" id="IPR037069">
    <property type="entry name" value="AcylCoA_DH/ox_N_sf"/>
</dbReference>
<dbReference type="Pfam" id="PF02770">
    <property type="entry name" value="Acyl-CoA_dh_M"/>
    <property type="match status" value="1"/>
</dbReference>
<dbReference type="InterPro" id="IPR013786">
    <property type="entry name" value="AcylCoA_DH/ox_N"/>
</dbReference>
<dbReference type="InterPro" id="IPR009075">
    <property type="entry name" value="AcylCo_DH/oxidase_C"/>
</dbReference>
<evidence type="ECO:0000256" key="1">
    <source>
        <dbReference type="ARBA" id="ARBA00001974"/>
    </source>
</evidence>
<dbReference type="EC" id="3.13.1.4" evidence="6"/>
<keyword evidence="9" id="KW-0560">Oxidoreductase</keyword>
<dbReference type="SUPFAM" id="SSF47203">
    <property type="entry name" value="Acyl-CoA dehydrogenase C-terminal domain-like"/>
    <property type="match status" value="1"/>
</dbReference>
<evidence type="ECO:0000256" key="6">
    <source>
        <dbReference type="ARBA" id="ARBA00066461"/>
    </source>
</evidence>
<dbReference type="FunFam" id="1.20.140.10:FF:000004">
    <property type="entry name" value="Acyl-CoA dehydrogenase FadE25"/>
    <property type="match status" value="1"/>
</dbReference>
<reference evidence="13 14" key="1">
    <citation type="journal article" date="2012" name="J. Bacteriol.">
        <title>Genome sequence of an alkane-degrading bacterium, Alcanivorax pacificus type strain W11-5, isolated from deep sea sediment.</title>
        <authorList>
            <person name="Lai Q."/>
            <person name="Shao Z."/>
        </authorList>
    </citation>
    <scope>NUCLEOTIDE SEQUENCE [LARGE SCALE GENOMIC DNA]</scope>
    <source>
        <strain evidence="13 14">W11-5</strain>
    </source>
</reference>
<protein>
    <recommendedName>
        <fullName evidence="7">3-sulfinopropanoyl-CoA desulfinase</fullName>
        <ecNumber evidence="6">3.13.1.4</ecNumber>
    </recommendedName>
    <alternativeName>
        <fullName evidence="8">3-sulfinopropionyl coenzyme A desulfinase</fullName>
    </alternativeName>
</protein>
<evidence type="ECO:0000256" key="9">
    <source>
        <dbReference type="RuleBase" id="RU362125"/>
    </source>
</evidence>
<comment type="similarity">
    <text evidence="2 9">Belongs to the acyl-CoA dehydrogenase family.</text>
</comment>
<keyword evidence="4 9" id="KW-0274">FAD</keyword>
<comment type="catalytic activity">
    <reaction evidence="5">
        <text>3-sulfinopropanoyl-CoA + H2O = propanoyl-CoA + sulfite + H(+)</text>
        <dbReference type="Rhea" id="RHEA:41624"/>
        <dbReference type="ChEBI" id="CHEBI:15377"/>
        <dbReference type="ChEBI" id="CHEBI:15378"/>
        <dbReference type="ChEBI" id="CHEBI:17359"/>
        <dbReference type="ChEBI" id="CHEBI:57392"/>
        <dbReference type="ChEBI" id="CHEBI:78349"/>
        <dbReference type="EC" id="3.13.1.4"/>
    </reaction>
    <physiologicalReaction direction="left-to-right" evidence="5">
        <dbReference type="Rhea" id="RHEA:41625"/>
    </physiologicalReaction>
</comment>
<evidence type="ECO:0000313" key="14">
    <source>
        <dbReference type="Proteomes" id="UP000006764"/>
    </source>
</evidence>
<evidence type="ECO:0000256" key="5">
    <source>
        <dbReference type="ARBA" id="ARBA00052938"/>
    </source>
</evidence>
<dbReference type="Gene3D" id="1.10.540.10">
    <property type="entry name" value="Acyl-CoA dehydrogenase/oxidase, N-terminal domain"/>
    <property type="match status" value="1"/>
</dbReference>
<dbReference type="SUPFAM" id="SSF56645">
    <property type="entry name" value="Acyl-CoA dehydrogenase NM domain-like"/>
    <property type="match status" value="1"/>
</dbReference>
<comment type="cofactor">
    <cofactor evidence="1 9">
        <name>FAD</name>
        <dbReference type="ChEBI" id="CHEBI:57692"/>
    </cofactor>
</comment>
<feature type="domain" description="Acyl-CoA oxidase/dehydrogenase middle" evidence="11">
    <location>
        <begin position="132"/>
        <end position="219"/>
    </location>
</feature>
<evidence type="ECO:0000313" key="13">
    <source>
        <dbReference type="EMBL" id="AJD48180.1"/>
    </source>
</evidence>
<dbReference type="OrthoDB" id="142556at2"/>
<dbReference type="InterPro" id="IPR036250">
    <property type="entry name" value="AcylCo_DH-like_C"/>
</dbReference>
<name>A0A0B4XN51_9GAMM</name>
<dbReference type="KEGG" id="apac:S7S_08830"/>
<evidence type="ECO:0000256" key="7">
    <source>
        <dbReference type="ARBA" id="ARBA00068311"/>
    </source>
</evidence>
<feature type="domain" description="Acyl-CoA dehydrogenase/oxidase C-terminal" evidence="10">
    <location>
        <begin position="236"/>
        <end position="362"/>
    </location>
</feature>
<dbReference type="InterPro" id="IPR006091">
    <property type="entry name" value="Acyl-CoA_Oxase/DH_mid-dom"/>
</dbReference>
<dbReference type="PANTHER" id="PTHR43884:SF12">
    <property type="entry name" value="ISOVALERYL-COA DEHYDROGENASE, MITOCHONDRIAL-RELATED"/>
    <property type="match status" value="1"/>
</dbReference>
<dbReference type="Pfam" id="PF02771">
    <property type="entry name" value="Acyl-CoA_dh_N"/>
    <property type="match status" value="1"/>
</dbReference>
<evidence type="ECO:0000259" key="11">
    <source>
        <dbReference type="Pfam" id="PF02770"/>
    </source>
</evidence>
<gene>
    <name evidence="13" type="ORF">S7S_08830</name>
</gene>
<accession>A0A0B4XN51</accession>